<dbReference type="Proteomes" id="UP000472268">
    <property type="component" value="Chromosome 13"/>
</dbReference>
<reference evidence="10" key="2">
    <citation type="submission" date="2025-08" db="UniProtKB">
        <authorList>
            <consortium name="Ensembl"/>
        </authorList>
    </citation>
    <scope>IDENTIFICATION</scope>
</reference>
<keyword evidence="6" id="KW-0539">Nucleus</keyword>
<reference evidence="10" key="3">
    <citation type="submission" date="2025-09" db="UniProtKB">
        <authorList>
            <consortium name="Ensembl"/>
        </authorList>
    </citation>
    <scope>IDENTIFICATION</scope>
</reference>
<evidence type="ECO:0000256" key="3">
    <source>
        <dbReference type="ARBA" id="ARBA00019687"/>
    </source>
</evidence>
<proteinExistence type="inferred from homology"/>
<dbReference type="AlphaFoldDB" id="A0A673VIL2"/>
<evidence type="ECO:0000313" key="11">
    <source>
        <dbReference type="Proteomes" id="UP000472268"/>
    </source>
</evidence>
<evidence type="ECO:0000256" key="8">
    <source>
        <dbReference type="ARBA" id="ARBA00030123"/>
    </source>
</evidence>
<evidence type="ECO:0000313" key="10">
    <source>
        <dbReference type="Ensembl" id="ENSSSUP00005036744.1"/>
    </source>
</evidence>
<comment type="subunit">
    <text evidence="7">Component of the Mediator complex, which is composed of MED1, MED4, MED6, MED7, MED8, MED9, MED10, MED11, MED12, MED13, MED13L, MED14, MED15, MED16, MED17, MED18, MED19, MED20, MED21, MED22, MED23, MED24, MED25, MED26, MED27, MED29, MED30, MED31, CCNC, CDK8 and CDC2L6/CDK11. The MED12, MED13, CCNC and CDK8 subunits form a distinct module termed the CDK8 module. Mediator containing the CDK8 module is less active than Mediator lacking this module in supporting transcriptional activation. Individual preparations of the Mediator complex lacking one or more distinct subunits have been variously termed ARC, CRSP, DRIP, PC2, SMCC and TRAP.</text>
</comment>
<evidence type="ECO:0000256" key="4">
    <source>
        <dbReference type="ARBA" id="ARBA00023015"/>
    </source>
</evidence>
<sequence>MADVLSVGVNLEAFAQAISAIQALRSSVSRVFDCLKDGMRNKETLEGREKAFIAHFQDNLHSVNRDLNELERLSNLVGKPSENHPLHNSGLLSLDPVQDKTPLYSQLLQAYKWSNKEPPLAASPLLRLRSPATQWCHLTPSPAWVSLLRSRPMCHSTCQTSARGGSEARETGVRN</sequence>
<name>A0A673VIL2_SURSU</name>
<organism evidence="10 11">
    <name type="scientific">Suricata suricatta</name>
    <name type="common">Meerkat</name>
    <dbReference type="NCBI Taxonomy" id="37032"/>
    <lineage>
        <taxon>Eukaryota</taxon>
        <taxon>Metazoa</taxon>
        <taxon>Chordata</taxon>
        <taxon>Craniata</taxon>
        <taxon>Vertebrata</taxon>
        <taxon>Euteleostomi</taxon>
        <taxon>Mammalia</taxon>
        <taxon>Eutheria</taxon>
        <taxon>Laurasiatheria</taxon>
        <taxon>Carnivora</taxon>
        <taxon>Feliformia</taxon>
        <taxon>Herpestidae</taxon>
        <taxon>Suricata</taxon>
    </lineage>
</organism>
<comment type="subcellular location">
    <subcellularLocation>
        <location evidence="1">Nucleus</location>
    </subcellularLocation>
</comment>
<dbReference type="PANTHER" id="PTHR13130:SF4">
    <property type="entry name" value="MEDIATOR OF RNA POLYMERASE II TRANSCRIPTION SUBUNIT 27"/>
    <property type="match status" value="1"/>
</dbReference>
<keyword evidence="5" id="KW-0804">Transcription</keyword>
<dbReference type="PANTHER" id="PTHR13130">
    <property type="entry name" value="34 KDA TRANSCRIPTIONAL CO-ACTIVATOR-RELATED"/>
    <property type="match status" value="1"/>
</dbReference>
<evidence type="ECO:0000256" key="7">
    <source>
        <dbReference type="ARBA" id="ARBA00025961"/>
    </source>
</evidence>
<evidence type="ECO:0000256" key="1">
    <source>
        <dbReference type="ARBA" id="ARBA00004123"/>
    </source>
</evidence>
<protein>
    <recommendedName>
        <fullName evidence="3">Mediator of RNA polymerase II transcription subunit 27</fullName>
    </recommendedName>
    <alternativeName>
        <fullName evidence="8">Cofactor required for Sp1 transcriptional activation subunit 8</fullName>
    </alternativeName>
    <alternativeName>
        <fullName evidence="9">Mediator complex subunit 27</fullName>
    </alternativeName>
</protein>
<accession>A0A673VIL2</accession>
<evidence type="ECO:0000256" key="5">
    <source>
        <dbReference type="ARBA" id="ARBA00023163"/>
    </source>
</evidence>
<keyword evidence="11" id="KW-1185">Reference proteome</keyword>
<dbReference type="GO" id="GO:0006357">
    <property type="term" value="P:regulation of transcription by RNA polymerase II"/>
    <property type="evidence" value="ECO:0007669"/>
    <property type="project" value="TreeGrafter"/>
</dbReference>
<keyword evidence="4" id="KW-0805">Transcription regulation</keyword>
<evidence type="ECO:0000256" key="2">
    <source>
        <dbReference type="ARBA" id="ARBA00008048"/>
    </source>
</evidence>
<evidence type="ECO:0000256" key="9">
    <source>
        <dbReference type="ARBA" id="ARBA00031965"/>
    </source>
</evidence>
<comment type="similarity">
    <text evidence="2">Belongs to the Mediator complex subunit 27 family.</text>
</comment>
<dbReference type="GO" id="GO:0016592">
    <property type="term" value="C:mediator complex"/>
    <property type="evidence" value="ECO:0007669"/>
    <property type="project" value="InterPro"/>
</dbReference>
<reference evidence="10 11" key="1">
    <citation type="submission" date="2019-05" db="EMBL/GenBank/DDBJ databases">
        <title>A Chromosome-scale Meerkat (S. suricatta) Genome Assembly.</title>
        <authorList>
            <person name="Dudchenko O."/>
            <person name="Lieberman Aiden E."/>
            <person name="Tung J."/>
            <person name="Barreiro L.B."/>
            <person name="Clutton-Brock T.H."/>
        </authorList>
    </citation>
    <scope>NUCLEOTIDE SEQUENCE [LARGE SCALE GENOMIC DNA]</scope>
</reference>
<gene>
    <name evidence="10" type="primary">MED27</name>
</gene>
<evidence type="ECO:0000256" key="6">
    <source>
        <dbReference type="ARBA" id="ARBA00023242"/>
    </source>
</evidence>
<dbReference type="InterPro" id="IPR021627">
    <property type="entry name" value="Mediator_Med27"/>
</dbReference>
<dbReference type="Ensembl" id="ENSSSUT00005041845.1">
    <property type="protein sequence ID" value="ENSSSUP00005036744.1"/>
    <property type="gene ID" value="ENSSSUG00005023501.1"/>
</dbReference>
<dbReference type="GO" id="GO:0003713">
    <property type="term" value="F:transcription coactivator activity"/>
    <property type="evidence" value="ECO:0007669"/>
    <property type="project" value="TreeGrafter"/>
</dbReference>